<dbReference type="EMBL" id="VIIS01001399">
    <property type="protein sequence ID" value="KAF0298983.1"/>
    <property type="molecule type" value="Genomic_DNA"/>
</dbReference>
<dbReference type="EMBL" id="VIIS01001399">
    <property type="protein sequence ID" value="KAF0298986.1"/>
    <property type="molecule type" value="Genomic_DNA"/>
</dbReference>
<evidence type="ECO:0000256" key="2">
    <source>
        <dbReference type="ARBA" id="ARBA00022989"/>
    </source>
</evidence>
<dbReference type="EMBL" id="VIIS01001399">
    <property type="protein sequence ID" value="KAF0298985.1"/>
    <property type="molecule type" value="Genomic_DNA"/>
</dbReference>
<keyword evidence="2 4" id="KW-1133">Transmembrane helix</keyword>
<keyword evidence="3 4" id="KW-0472">Membrane</keyword>
<keyword evidence="1 4" id="KW-0812">Transmembrane</keyword>
<keyword evidence="4" id="KW-0186">Copper</keyword>
<dbReference type="Proteomes" id="UP000440578">
    <property type="component" value="Unassembled WGS sequence"/>
</dbReference>
<feature type="transmembrane region" description="Helical" evidence="4">
    <location>
        <begin position="148"/>
        <end position="171"/>
    </location>
</feature>
<evidence type="ECO:0000256" key="3">
    <source>
        <dbReference type="ARBA" id="ARBA00023136"/>
    </source>
</evidence>
<keyword evidence="4" id="KW-0813">Transport</keyword>
<comment type="caution">
    <text evidence="6">The sequence shown here is derived from an EMBL/GenBank/DDBJ whole genome shotgun (WGS) entry which is preliminary data.</text>
</comment>
<dbReference type="Pfam" id="PF04145">
    <property type="entry name" value="Ctr"/>
    <property type="match status" value="1"/>
</dbReference>
<reference evidence="6 7" key="1">
    <citation type="submission" date="2019-07" db="EMBL/GenBank/DDBJ databases">
        <title>Draft genome assembly of a fouling barnacle, Amphibalanus amphitrite (Darwin, 1854): The first reference genome for Thecostraca.</title>
        <authorList>
            <person name="Kim W."/>
        </authorList>
    </citation>
    <scope>NUCLEOTIDE SEQUENCE [LARGE SCALE GENOMIC DNA]</scope>
    <source>
        <strain evidence="6">SNU_AA5</strain>
        <tissue evidence="6">Soma without cirri and trophi</tissue>
    </source>
</reference>
<feature type="transmembrane region" description="Helical" evidence="4">
    <location>
        <begin position="279"/>
        <end position="298"/>
    </location>
</feature>
<sequence length="313" mass="33049">MDHSNHGMDHSNHAMDHSGHKMDHTDHNTNHSGHMMDHSAHADHGLGAAGAAQQVLNATLSAAATAASEVLTTVQQHVHGAGDHDHAAMGHDHAAMGHDHAAMGHDHSQHMAATGTAASHEMAGHSMAGHGMAMTFHFGVNEFVLFDAWHVTTAGGMVASCIGLFILALALRGTQIQTDLLRKNATRSQFDTIRVPTDGGVAEVTTVSNARPSGAGGGEQPGSEAASDVTASEGEPITAAGRRRQARQRMLSKHHVLQTFLHAVQVVVGYFLMLAFMTYNVWLGIAITLGAAAGYFIFGSKKFVVVDVTEHCH</sequence>
<name>A0A6A4VVV3_AMPAM</name>
<dbReference type="OrthoDB" id="161814at2759"/>
<comment type="similarity">
    <text evidence="4">Belongs to the copper transporter (Ctr) (TC 1.A.56) family. SLC31A subfamily.</text>
</comment>
<evidence type="ECO:0000256" key="1">
    <source>
        <dbReference type="ARBA" id="ARBA00022692"/>
    </source>
</evidence>
<dbReference type="PANTHER" id="PTHR12483">
    <property type="entry name" value="SOLUTE CARRIER FAMILY 31 COPPER TRANSPORTERS"/>
    <property type="match status" value="1"/>
</dbReference>
<keyword evidence="4" id="KW-0187">Copper transport</keyword>
<protein>
    <recommendedName>
        <fullName evidence="4">Copper transport protein</fullName>
    </recommendedName>
</protein>
<dbReference type="PANTHER" id="PTHR12483:SF115">
    <property type="entry name" value="COPPER TRANSPORT PROTEIN"/>
    <property type="match status" value="1"/>
</dbReference>
<comment type="subcellular location">
    <subcellularLocation>
        <location evidence="4">Membrane</location>
        <topology evidence="4">Multi-pass membrane protein</topology>
    </subcellularLocation>
</comment>
<dbReference type="EMBL" id="VIIS01001399">
    <property type="protein sequence ID" value="KAF0298984.1"/>
    <property type="molecule type" value="Genomic_DNA"/>
</dbReference>
<dbReference type="GO" id="GO:0016020">
    <property type="term" value="C:membrane"/>
    <property type="evidence" value="ECO:0007669"/>
    <property type="project" value="UniProtKB-SubCell"/>
</dbReference>
<organism evidence="6 7">
    <name type="scientific">Amphibalanus amphitrite</name>
    <name type="common">Striped barnacle</name>
    <name type="synonym">Balanus amphitrite</name>
    <dbReference type="NCBI Taxonomy" id="1232801"/>
    <lineage>
        <taxon>Eukaryota</taxon>
        <taxon>Metazoa</taxon>
        <taxon>Ecdysozoa</taxon>
        <taxon>Arthropoda</taxon>
        <taxon>Crustacea</taxon>
        <taxon>Multicrustacea</taxon>
        <taxon>Cirripedia</taxon>
        <taxon>Thoracica</taxon>
        <taxon>Thoracicalcarea</taxon>
        <taxon>Balanomorpha</taxon>
        <taxon>Balanoidea</taxon>
        <taxon>Balanidae</taxon>
        <taxon>Amphibalaninae</taxon>
        <taxon>Amphibalanus</taxon>
    </lineage>
</organism>
<proteinExistence type="inferred from homology"/>
<gene>
    <name evidence="6" type="primary">SLC31A1_4</name>
    <name evidence="6" type="ORF">FJT64_003685</name>
</gene>
<keyword evidence="7" id="KW-1185">Reference proteome</keyword>
<accession>A0A6A4VVV3</accession>
<feature type="region of interest" description="Disordered" evidence="5">
    <location>
        <begin position="1"/>
        <end position="42"/>
    </location>
</feature>
<evidence type="ECO:0000313" key="6">
    <source>
        <dbReference type="EMBL" id="KAF0298986.1"/>
    </source>
</evidence>
<evidence type="ECO:0000313" key="7">
    <source>
        <dbReference type="Proteomes" id="UP000440578"/>
    </source>
</evidence>
<feature type="region of interest" description="Disordered" evidence="5">
    <location>
        <begin position="208"/>
        <end position="241"/>
    </location>
</feature>
<feature type="transmembrane region" description="Helical" evidence="4">
    <location>
        <begin position="256"/>
        <end position="273"/>
    </location>
</feature>
<evidence type="ECO:0000256" key="4">
    <source>
        <dbReference type="RuleBase" id="RU367022"/>
    </source>
</evidence>
<keyword evidence="4" id="KW-0406">Ion transport</keyword>
<evidence type="ECO:0000256" key="5">
    <source>
        <dbReference type="SAM" id="MobiDB-lite"/>
    </source>
</evidence>
<dbReference type="InterPro" id="IPR007274">
    <property type="entry name" value="Cop_transporter"/>
</dbReference>
<dbReference type="GO" id="GO:0005375">
    <property type="term" value="F:copper ion transmembrane transporter activity"/>
    <property type="evidence" value="ECO:0007669"/>
    <property type="project" value="UniProtKB-UniRule"/>
</dbReference>
<dbReference type="AlphaFoldDB" id="A0A6A4VVV3"/>